<dbReference type="RefSeq" id="WP_100258264.1">
    <property type="nucleotide sequence ID" value="NZ_CP011797.1"/>
</dbReference>
<dbReference type="EC" id="2.7.8.6" evidence="4"/>
<keyword evidence="2" id="KW-0812">Transmembrane</keyword>
<feature type="transmembrane region" description="Helical" evidence="2">
    <location>
        <begin position="44"/>
        <end position="64"/>
    </location>
</feature>
<dbReference type="PANTHER" id="PTHR30576:SF10">
    <property type="entry name" value="SLL5057 PROTEIN"/>
    <property type="match status" value="1"/>
</dbReference>
<gene>
    <name evidence="4" type="ORF">REIFOR_02930</name>
</gene>
<evidence type="ECO:0000313" key="5">
    <source>
        <dbReference type="Proteomes" id="UP000229757"/>
    </source>
</evidence>
<keyword evidence="4" id="KW-0808">Transferase</keyword>
<name>A0A2K8KWJ4_9GAMM</name>
<keyword evidence="2" id="KW-0472">Membrane</keyword>
<dbReference type="Pfam" id="PF02397">
    <property type="entry name" value="Bac_transf"/>
    <property type="match status" value="1"/>
</dbReference>
<keyword evidence="2" id="KW-1133">Transmembrane helix</keyword>
<evidence type="ECO:0000313" key="4">
    <source>
        <dbReference type="EMBL" id="ATX78051.1"/>
    </source>
</evidence>
<dbReference type="OrthoDB" id="9808602at2"/>
<dbReference type="KEGG" id="rfo:REIFOR_02930"/>
<keyword evidence="5" id="KW-1185">Reference proteome</keyword>
<evidence type="ECO:0000259" key="3">
    <source>
        <dbReference type="Pfam" id="PF02397"/>
    </source>
</evidence>
<comment type="similarity">
    <text evidence="1">Belongs to the bacterial sugar transferase family.</text>
</comment>
<accession>A0A2K8KWJ4</accession>
<evidence type="ECO:0000256" key="2">
    <source>
        <dbReference type="SAM" id="Phobius"/>
    </source>
</evidence>
<dbReference type="EMBL" id="CP011797">
    <property type="protein sequence ID" value="ATX78051.1"/>
    <property type="molecule type" value="Genomic_DNA"/>
</dbReference>
<dbReference type="AlphaFoldDB" id="A0A2K8KWJ4"/>
<evidence type="ECO:0000256" key="1">
    <source>
        <dbReference type="ARBA" id="ARBA00006464"/>
    </source>
</evidence>
<dbReference type="GO" id="GO:0047360">
    <property type="term" value="F:undecaprenyl-phosphate galactose phosphotransferase activity"/>
    <property type="evidence" value="ECO:0007669"/>
    <property type="project" value="UniProtKB-EC"/>
</dbReference>
<proteinExistence type="inferred from homology"/>
<dbReference type="PANTHER" id="PTHR30576">
    <property type="entry name" value="COLANIC BIOSYNTHESIS UDP-GLUCOSE LIPID CARRIER TRANSFERASE"/>
    <property type="match status" value="1"/>
</dbReference>
<reference evidence="4 5" key="1">
    <citation type="journal article" date="2017" name="Environ. Microbiol.">
        <title>Genomic and physiological analyses of 'Reinekea forsetii' reveal a versatile opportunistic lifestyle during spring algae blooms.</title>
        <authorList>
            <person name="Avci B."/>
            <person name="Hahnke R.L."/>
            <person name="Chafee M."/>
            <person name="Fischer T."/>
            <person name="Gruber-Vodicka H."/>
            <person name="Tegetmeyer H.E."/>
            <person name="Harder J."/>
            <person name="Fuchs B.M."/>
            <person name="Amann R.I."/>
            <person name="Teeling H."/>
        </authorList>
    </citation>
    <scope>NUCLEOTIDE SEQUENCE [LARGE SCALE GENOMIC DNA]</scope>
    <source>
        <strain evidence="4 5">Hel1_31_D35</strain>
    </source>
</reference>
<dbReference type="InterPro" id="IPR003362">
    <property type="entry name" value="Bact_transf"/>
</dbReference>
<sequence length="232" mass="25800">MSTHHSTEFYNSTPANPLPIGLSPRVAKFLPAKLTCLPSVVQRLAAALGLVLISPILLLVGLALRWESKGAAIYSQVRVGKQGRRFTLYKFRSMYLNTDAKYIDPSQLQSDREGACKKLFKDPRITPLGRIIRKLSIDELPQLWNVVKGDMVLIGPRPALIDEVAVYSTLAMHRLQVNPGLTGLWQVSGRADTTFDEQIALDLRYIHEQSLSLDLKILLYTLPAVAFGKGAY</sequence>
<dbReference type="Proteomes" id="UP000229757">
    <property type="component" value="Chromosome"/>
</dbReference>
<feature type="domain" description="Bacterial sugar transferase" evidence="3">
    <location>
        <begin position="41"/>
        <end position="225"/>
    </location>
</feature>
<protein>
    <submittedName>
        <fullName evidence="4">Undecaprenyl-phosphate galactosephosphotransferase, GT26 family</fullName>
        <ecNumber evidence="4">2.7.8.6</ecNumber>
    </submittedName>
</protein>
<organism evidence="4 5">
    <name type="scientific">Reinekea forsetii</name>
    <dbReference type="NCBI Taxonomy" id="1336806"/>
    <lineage>
        <taxon>Bacteria</taxon>
        <taxon>Pseudomonadati</taxon>
        <taxon>Pseudomonadota</taxon>
        <taxon>Gammaproteobacteria</taxon>
        <taxon>Oceanospirillales</taxon>
        <taxon>Saccharospirillaceae</taxon>
        <taxon>Reinekea</taxon>
    </lineage>
</organism>